<evidence type="ECO:0000313" key="2">
    <source>
        <dbReference type="EMBL" id="OWK00809.1"/>
    </source>
</evidence>
<dbReference type="EMBL" id="MKHE01000030">
    <property type="protein sequence ID" value="OWK00809.1"/>
    <property type="molecule type" value="Genomic_DNA"/>
</dbReference>
<keyword evidence="3" id="KW-1185">Reference proteome</keyword>
<dbReference type="InterPro" id="IPR029281">
    <property type="entry name" value="FAM194_C"/>
</dbReference>
<sequence length="301" mass="34748">MAVRNELEEDITIPLTGHLEGETRRKLGILLKKNFENYKETILWIMRKRENEEEEEEEVEPEKEVKKHRRVARRTKTLELDMDWINSKIKVLQGDGKIILYPNEIIFQILFPDGSGQIYYPSGHLAMLILSIKESKFTYIILEDSAKTCIRALINNSGHATFHDENGDIWLSLSQNLGYYFAKDESQKAWNWWDLSLHVHAPPVQPISLKINRYVEVQIKSQDKIIFHFTHREKRVCLNLGTKFKVRSRLPTSSARRRAAGFWAPRAGGRPGQAPGSPRWRGGHRQTLAPLVVAGLSLLLC</sequence>
<gene>
    <name evidence="2" type="ORF">Celaphus_00016522</name>
</gene>
<dbReference type="OrthoDB" id="527209at2759"/>
<accession>A0A212C477</accession>
<dbReference type="PANTHER" id="PTHR23093">
    <property type="entry name" value="SIMILAR TO CHROMOSOME 3 OPEN READING FRAME 20"/>
    <property type="match status" value="1"/>
</dbReference>
<evidence type="ECO:0000259" key="1">
    <source>
        <dbReference type="Pfam" id="PF14977"/>
    </source>
</evidence>
<feature type="domain" description="FAM194 C-terminal" evidence="1">
    <location>
        <begin position="94"/>
        <end position="257"/>
    </location>
</feature>
<name>A0A212C477_CEREH</name>
<protein>
    <recommendedName>
        <fullName evidence="1">FAM194 C-terminal domain-containing protein</fullName>
    </recommendedName>
</protein>
<proteinExistence type="predicted"/>
<comment type="caution">
    <text evidence="2">The sequence shown here is derived from an EMBL/GenBank/DDBJ whole genome shotgun (WGS) entry which is preliminary data.</text>
</comment>
<evidence type="ECO:0000313" key="3">
    <source>
        <dbReference type="Proteomes" id="UP000242450"/>
    </source>
</evidence>
<dbReference type="AlphaFoldDB" id="A0A212C477"/>
<reference evidence="2 3" key="1">
    <citation type="journal article" date="2018" name="Mol. Genet. Genomics">
        <title>The red deer Cervus elaphus genome CerEla1.0: sequencing, annotating, genes, and chromosomes.</title>
        <authorList>
            <person name="Bana N.A."/>
            <person name="Nyiri A."/>
            <person name="Nagy J."/>
            <person name="Frank K."/>
            <person name="Nagy T."/>
            <person name="Steger V."/>
            <person name="Schiller M."/>
            <person name="Lakatos P."/>
            <person name="Sugar L."/>
            <person name="Horn P."/>
            <person name="Barta E."/>
            <person name="Orosz L."/>
        </authorList>
    </citation>
    <scope>NUCLEOTIDE SEQUENCE [LARGE SCALE GENOMIC DNA]</scope>
    <source>
        <strain evidence="2">Hungarian</strain>
    </source>
</reference>
<dbReference type="Pfam" id="PF14977">
    <property type="entry name" value="FAM194"/>
    <property type="match status" value="1"/>
</dbReference>
<dbReference type="PANTHER" id="PTHR23093:SF17">
    <property type="entry name" value="GLUTAMATE-RICH PROTEIN 6B"/>
    <property type="match status" value="1"/>
</dbReference>
<dbReference type="Proteomes" id="UP000242450">
    <property type="component" value="Chromosome 30"/>
</dbReference>
<organism evidence="2 3">
    <name type="scientific">Cervus elaphus hippelaphus</name>
    <name type="common">European red deer</name>
    <dbReference type="NCBI Taxonomy" id="46360"/>
    <lineage>
        <taxon>Eukaryota</taxon>
        <taxon>Metazoa</taxon>
        <taxon>Chordata</taxon>
        <taxon>Craniata</taxon>
        <taxon>Vertebrata</taxon>
        <taxon>Euteleostomi</taxon>
        <taxon>Mammalia</taxon>
        <taxon>Eutheria</taxon>
        <taxon>Laurasiatheria</taxon>
        <taxon>Artiodactyla</taxon>
        <taxon>Ruminantia</taxon>
        <taxon>Pecora</taxon>
        <taxon>Cervidae</taxon>
        <taxon>Cervinae</taxon>
        <taxon>Cervus</taxon>
    </lineage>
</organism>